<keyword evidence="4 5" id="KW-0472">Membrane</keyword>
<dbReference type="OrthoDB" id="438545at2759"/>
<protein>
    <submittedName>
        <fullName evidence="7">Amino acid transporter family protein</fullName>
    </submittedName>
</protein>
<accession>V6LYY6</accession>
<evidence type="ECO:0000256" key="3">
    <source>
        <dbReference type="ARBA" id="ARBA00022989"/>
    </source>
</evidence>
<feature type="transmembrane region" description="Helical" evidence="5">
    <location>
        <begin position="347"/>
        <end position="370"/>
    </location>
</feature>
<keyword evidence="9" id="KW-1185">Reference proteome</keyword>
<evidence type="ECO:0000256" key="2">
    <source>
        <dbReference type="ARBA" id="ARBA00022692"/>
    </source>
</evidence>
<dbReference type="EMBL" id="AUWU02000006">
    <property type="protein sequence ID" value="KAH0571426.1"/>
    <property type="molecule type" value="Genomic_DNA"/>
</dbReference>
<comment type="subcellular location">
    <subcellularLocation>
        <location evidence="1">Membrane</location>
        <topology evidence="1">Multi-pass membrane protein</topology>
    </subcellularLocation>
</comment>
<evidence type="ECO:0000256" key="4">
    <source>
        <dbReference type="ARBA" id="ARBA00023136"/>
    </source>
</evidence>
<proteinExistence type="predicted"/>
<feature type="transmembrane region" description="Helical" evidence="5">
    <location>
        <begin position="302"/>
        <end position="326"/>
    </location>
</feature>
<dbReference type="EMBL" id="KI545950">
    <property type="protein sequence ID" value="EST49488.1"/>
    <property type="molecule type" value="Genomic_DNA"/>
</dbReference>
<feature type="domain" description="Amino acid transporter transmembrane" evidence="6">
    <location>
        <begin position="10"/>
        <end position="263"/>
    </location>
</feature>
<evidence type="ECO:0000313" key="9">
    <source>
        <dbReference type="Proteomes" id="UP000018208"/>
    </source>
</evidence>
<sequence>MKIKLPLSVQISFTFLNCCFGSGLLAIPQIAIKIGIVYFILFNIIAALFSGFCFVFIIKQQEVNKCRYKTLTNMISAHYGKYWIFMLDLSIIFCLLPVSYIAVSADSIADAFSTLFGLTMLKEKGWKIGLKFICTLCIMYPLTLLKTIKLLNFISSFCIIFVFFTVFYVLIQFIIWQSTGNILGQPHSQPRLQVMPLNNDYFTVFSFICMFMSLYSMSATIPCIMREYVHDFGLTVEQTVKEIKRAVFYITIPIAFTVYTGFGLVGVLLFNSHCEMDQSNNQIDYGCFSIQSNVLLAFTGDISATVIELLFSLVVFVSFPCMLYPIRKSIADFFKIDANVNTKKGYLKFNLIGFIVTIICLIICSFLNGIDEIQSFTANLLGIVLYGLSGVMLWYKIGRTPIHQINVIDDAEQVLLDEGQGEYSQNQEQPLIEEQIVIQPQIKKTRTVIFWIAVVILISLNCLALGSQVYGWVR</sequence>
<reference evidence="7 8" key="1">
    <citation type="journal article" date="2014" name="PLoS Genet.">
        <title>The Genome of Spironucleus salmonicida Highlights a Fish Pathogen Adapted to Fluctuating Environments.</title>
        <authorList>
            <person name="Xu F."/>
            <person name="Jerlstrom-Hultqvist J."/>
            <person name="Einarsson E."/>
            <person name="Astvaldsson A."/>
            <person name="Svard S.G."/>
            <person name="Andersson J.O."/>
        </authorList>
    </citation>
    <scope>NUCLEOTIDE SEQUENCE</scope>
    <source>
        <strain evidence="8">ATCC 50377</strain>
    </source>
</reference>
<evidence type="ECO:0000259" key="6">
    <source>
        <dbReference type="Pfam" id="PF01490"/>
    </source>
</evidence>
<dbReference type="PANTHER" id="PTHR22950">
    <property type="entry name" value="AMINO ACID TRANSPORTER"/>
    <property type="match status" value="1"/>
</dbReference>
<dbReference type="VEuPathDB" id="GiardiaDB:SS50377_25611"/>
<feature type="transmembrane region" description="Helical" evidence="5">
    <location>
        <begin position="125"/>
        <end position="143"/>
    </location>
</feature>
<evidence type="ECO:0000256" key="5">
    <source>
        <dbReference type="SAM" id="Phobius"/>
    </source>
</evidence>
<keyword evidence="3 5" id="KW-1133">Transmembrane helix</keyword>
<dbReference type="GO" id="GO:0016020">
    <property type="term" value="C:membrane"/>
    <property type="evidence" value="ECO:0007669"/>
    <property type="project" value="UniProtKB-SubCell"/>
</dbReference>
<dbReference type="InterPro" id="IPR013057">
    <property type="entry name" value="AA_transpt_TM"/>
</dbReference>
<feature type="transmembrane region" description="Helical" evidence="5">
    <location>
        <begin position="246"/>
        <end position="270"/>
    </location>
</feature>
<dbReference type="Proteomes" id="UP000018208">
    <property type="component" value="Unassembled WGS sequence"/>
</dbReference>
<reference evidence="8" key="2">
    <citation type="submission" date="2020-12" db="EMBL/GenBank/DDBJ databases">
        <title>New Spironucleus salmonicida genome in near-complete chromosomes.</title>
        <authorList>
            <person name="Xu F."/>
            <person name="Kurt Z."/>
            <person name="Jimenez-Gonzalez A."/>
            <person name="Astvaldsson A."/>
            <person name="Andersson J.O."/>
            <person name="Svard S.G."/>
        </authorList>
    </citation>
    <scope>NUCLEOTIDE SEQUENCE</scope>
    <source>
        <strain evidence="8">ATCC 50377</strain>
    </source>
</reference>
<evidence type="ECO:0000313" key="7">
    <source>
        <dbReference type="EMBL" id="EST49488.1"/>
    </source>
</evidence>
<name>V6LYY6_9EUKA</name>
<evidence type="ECO:0000256" key="1">
    <source>
        <dbReference type="ARBA" id="ARBA00004141"/>
    </source>
</evidence>
<feature type="transmembrane region" description="Helical" evidence="5">
    <location>
        <begin position="448"/>
        <end position="473"/>
    </location>
</feature>
<keyword evidence="2 5" id="KW-0812">Transmembrane</keyword>
<feature type="transmembrane region" description="Helical" evidence="5">
    <location>
        <begin position="201"/>
        <end position="225"/>
    </location>
</feature>
<dbReference type="Pfam" id="PF01490">
    <property type="entry name" value="Aa_trans"/>
    <property type="match status" value="1"/>
</dbReference>
<dbReference type="AlphaFoldDB" id="V6LYY6"/>
<gene>
    <name evidence="7" type="ORF">SS50377_10237</name>
    <name evidence="8" type="ORF">SS50377_25611</name>
</gene>
<organism evidence="7">
    <name type="scientific">Spironucleus salmonicida</name>
    <dbReference type="NCBI Taxonomy" id="348837"/>
    <lineage>
        <taxon>Eukaryota</taxon>
        <taxon>Metamonada</taxon>
        <taxon>Diplomonadida</taxon>
        <taxon>Hexamitidae</taxon>
        <taxon>Hexamitinae</taxon>
        <taxon>Spironucleus</taxon>
    </lineage>
</organism>
<dbReference type="GO" id="GO:0015179">
    <property type="term" value="F:L-amino acid transmembrane transporter activity"/>
    <property type="evidence" value="ECO:0007669"/>
    <property type="project" value="TreeGrafter"/>
</dbReference>
<feature type="transmembrane region" description="Helical" evidence="5">
    <location>
        <begin position="150"/>
        <end position="176"/>
    </location>
</feature>
<feature type="transmembrane region" description="Helical" evidence="5">
    <location>
        <begin position="36"/>
        <end position="58"/>
    </location>
</feature>
<feature type="transmembrane region" description="Helical" evidence="5">
    <location>
        <begin position="376"/>
        <end position="395"/>
    </location>
</feature>
<evidence type="ECO:0000313" key="8">
    <source>
        <dbReference type="EMBL" id="KAH0571426.1"/>
    </source>
</evidence>
<dbReference type="PANTHER" id="PTHR22950:SF652">
    <property type="entry name" value="TRANSMEMBRANE AMINO ACID TRANSPORTER FAMILY PROTEIN"/>
    <property type="match status" value="1"/>
</dbReference>
<feature type="transmembrane region" description="Helical" evidence="5">
    <location>
        <begin position="79"/>
        <end position="105"/>
    </location>
</feature>